<accession>A0A846S3G3</accession>
<evidence type="ECO:0000313" key="4">
    <source>
        <dbReference type="Proteomes" id="UP000576792"/>
    </source>
</evidence>
<keyword evidence="2" id="KW-1133">Transmembrane helix</keyword>
<evidence type="ECO:0000256" key="2">
    <source>
        <dbReference type="SAM" id="Phobius"/>
    </source>
</evidence>
<dbReference type="InterPro" id="IPR004679">
    <property type="entry name" value="2-OHcarboxylate_transport"/>
</dbReference>
<evidence type="ECO:0000313" key="3">
    <source>
        <dbReference type="EMBL" id="NJC58686.1"/>
    </source>
</evidence>
<dbReference type="GO" id="GO:0008514">
    <property type="term" value="F:organic anion transmembrane transporter activity"/>
    <property type="evidence" value="ECO:0007669"/>
    <property type="project" value="InterPro"/>
</dbReference>
<dbReference type="PIRSF" id="PIRSF005348">
    <property type="entry name" value="YxkH"/>
    <property type="match status" value="1"/>
</dbReference>
<feature type="transmembrane region" description="Helical" evidence="2">
    <location>
        <begin position="91"/>
        <end position="108"/>
    </location>
</feature>
<sequence>MMSENRPTVHPGSDVPVTDESSSGKRRKRDLFRIAGMPYLYYGALFITFLVAALADNLPDSMLVGFGVTVVLGGALMAIGEAIPKVRDYGLPTLLCTFVPAILIYAGVMPSSIPPVVSNFLAGYGFIDFFVVAVIAGSVLGMPRTLLLKAGPRFLIPLLGCIVITFVIIGGISTVLGFGFIKGILFVAGPVMAGGLGIGAVPMSQMYAAQTGTEASVFMADLMAALVIGNIFCIIFAGLLNGLGRSGKQWFVGFNGDGELMRIEGKKNELTMPEKKGSASFQSLGIGVAIAAGLFILGTLLGAIMPFLHPYAWTIIAAAVIKIFGLFPRELEESSTEWGELMTSYFLPALLVAVSITYIDINEVVGAISDPIFMGLTVLTVISSGLVSGVLGWLLKFNFVEATVTPGLVMADTGGSGDVAVLSAADRIHLMPFAALSTRLGGTVNLFIVSLLVPFLTM</sequence>
<comment type="caution">
    <text evidence="3">The sequence shown here is derived from an EMBL/GenBank/DDBJ whole genome shotgun (WGS) entry which is preliminary data.</text>
</comment>
<feature type="transmembrane region" description="Helical" evidence="2">
    <location>
        <begin position="120"/>
        <end position="142"/>
    </location>
</feature>
<dbReference type="RefSeq" id="WP_167952590.1">
    <property type="nucleotide sequence ID" value="NZ_BAAAPQ010000026.1"/>
</dbReference>
<keyword evidence="2" id="KW-0812">Transmembrane</keyword>
<dbReference type="Proteomes" id="UP000576792">
    <property type="component" value="Unassembled WGS sequence"/>
</dbReference>
<feature type="transmembrane region" description="Helical" evidence="2">
    <location>
        <begin position="440"/>
        <end position="457"/>
    </location>
</feature>
<dbReference type="GO" id="GO:0016020">
    <property type="term" value="C:membrane"/>
    <property type="evidence" value="ECO:0007669"/>
    <property type="project" value="InterPro"/>
</dbReference>
<feature type="region of interest" description="Disordered" evidence="1">
    <location>
        <begin position="1"/>
        <end position="23"/>
    </location>
</feature>
<dbReference type="Pfam" id="PF03390">
    <property type="entry name" value="2HCT"/>
    <property type="match status" value="1"/>
</dbReference>
<dbReference type="PANTHER" id="PTHR40033">
    <property type="entry name" value="NA(+)-MALATE SYMPORTER"/>
    <property type="match status" value="1"/>
</dbReference>
<keyword evidence="4" id="KW-1185">Reference proteome</keyword>
<feature type="transmembrane region" description="Helical" evidence="2">
    <location>
        <begin position="61"/>
        <end position="79"/>
    </location>
</feature>
<feature type="transmembrane region" description="Helical" evidence="2">
    <location>
        <begin position="184"/>
        <end position="203"/>
    </location>
</feature>
<feature type="transmembrane region" description="Helical" evidence="2">
    <location>
        <begin position="215"/>
        <end position="240"/>
    </location>
</feature>
<dbReference type="PANTHER" id="PTHR40033:SF1">
    <property type="entry name" value="CITRATE-SODIUM SYMPORTER"/>
    <property type="match status" value="1"/>
</dbReference>
<feature type="transmembrane region" description="Helical" evidence="2">
    <location>
        <begin position="154"/>
        <end position="178"/>
    </location>
</feature>
<feature type="transmembrane region" description="Helical" evidence="2">
    <location>
        <begin position="311"/>
        <end position="329"/>
    </location>
</feature>
<feature type="transmembrane region" description="Helical" evidence="2">
    <location>
        <begin position="281"/>
        <end position="304"/>
    </location>
</feature>
<organism evidence="3 4">
    <name type="scientific">Brevibacterium marinum</name>
    <dbReference type="NCBI Taxonomy" id="418643"/>
    <lineage>
        <taxon>Bacteria</taxon>
        <taxon>Bacillati</taxon>
        <taxon>Actinomycetota</taxon>
        <taxon>Actinomycetes</taxon>
        <taxon>Micrococcales</taxon>
        <taxon>Brevibacteriaceae</taxon>
        <taxon>Brevibacterium</taxon>
    </lineage>
</organism>
<gene>
    <name evidence="3" type="ORF">BKA07_003721</name>
</gene>
<feature type="transmembrane region" description="Helical" evidence="2">
    <location>
        <begin position="31"/>
        <end position="55"/>
    </location>
</feature>
<feature type="transmembrane region" description="Helical" evidence="2">
    <location>
        <begin position="341"/>
        <end position="361"/>
    </location>
</feature>
<dbReference type="EMBL" id="JAATJN010000001">
    <property type="protein sequence ID" value="NJC58686.1"/>
    <property type="molecule type" value="Genomic_DNA"/>
</dbReference>
<feature type="transmembrane region" description="Helical" evidence="2">
    <location>
        <begin position="373"/>
        <end position="395"/>
    </location>
</feature>
<name>A0A846S3G3_9MICO</name>
<keyword evidence="2" id="KW-0472">Membrane</keyword>
<dbReference type="AlphaFoldDB" id="A0A846S3G3"/>
<reference evidence="3 4" key="1">
    <citation type="submission" date="2020-03" db="EMBL/GenBank/DDBJ databases">
        <title>Sequencing the genomes of 1000 actinobacteria strains.</title>
        <authorList>
            <person name="Klenk H.-P."/>
        </authorList>
    </citation>
    <scope>NUCLEOTIDE SEQUENCE [LARGE SCALE GENOMIC DNA]</scope>
    <source>
        <strain evidence="3 4">DSM 18964</strain>
    </source>
</reference>
<evidence type="ECO:0000256" key="1">
    <source>
        <dbReference type="SAM" id="MobiDB-lite"/>
    </source>
</evidence>
<protein>
    <submittedName>
        <fullName evidence="3">Na+/citrate or Na+/malate symporter</fullName>
    </submittedName>
</protein>
<proteinExistence type="predicted"/>